<keyword evidence="2" id="KW-1185">Reference proteome</keyword>
<organism evidence="1 2">
    <name type="scientific">Ralstonia phage phiAp1</name>
    <dbReference type="NCBI Taxonomy" id="2783867"/>
    <lineage>
        <taxon>Viruses</taxon>
        <taxon>Duplodnaviria</taxon>
        <taxon>Heunggongvirae</taxon>
        <taxon>Uroviricota</taxon>
        <taxon>Caudoviricetes</taxon>
        <taxon>Autographivirales</taxon>
        <taxon>Autoscriptoviridae</taxon>
        <taxon>Ayakvirus</taxon>
        <taxon>Ayakvirus Ap1</taxon>
    </lineage>
</organism>
<evidence type="ECO:0000313" key="1">
    <source>
        <dbReference type="EMBL" id="APU03157.1"/>
    </source>
</evidence>
<reference evidence="2" key="1">
    <citation type="submission" date="2016-11" db="EMBL/GenBank/DDBJ databases">
        <authorList>
            <person name="Xavier A.S."/>
            <person name="Silva F.P."/>
            <person name="Vidigal P.M.P."/>
            <person name="Lima T.T.M."/>
            <person name="Souza F.O."/>
            <person name="Alfenas-Zerbini P."/>
        </authorList>
    </citation>
    <scope>NUCLEOTIDE SEQUENCE [LARGE SCALE GENOMIC DNA]</scope>
</reference>
<dbReference type="EMBL" id="KY117485">
    <property type="protein sequence ID" value="APU03157.1"/>
    <property type="molecule type" value="Genomic_DNA"/>
</dbReference>
<accession>A0A1L7DS34</accession>
<sequence>MKTFSIDISLTGKVTIPDSTLRDLRIEAAQAPGEEGGDRYLHELHNRFPEDDDQFLQHALKNALRNIVRNGVVTDIGGMGVGVRAAPAVVNVSVPERVVTQVKERKQLRYVGTEEGTLQGGAANLQNIQKDWADNTAYENAARDRNTP</sequence>
<evidence type="ECO:0000313" key="2">
    <source>
        <dbReference type="Proteomes" id="UP000221958"/>
    </source>
</evidence>
<proteinExistence type="predicted"/>
<gene>
    <name evidence="1" type="ORF">phiAp1_16</name>
</gene>
<protein>
    <submittedName>
        <fullName evidence="1">Uncharacterized protein</fullName>
    </submittedName>
</protein>
<dbReference type="Proteomes" id="UP000221958">
    <property type="component" value="Segment"/>
</dbReference>
<name>A0A1L7DS34_9CAUD</name>